<keyword evidence="3" id="KW-0413">Isomerase</keyword>
<dbReference type="Gene3D" id="3.20.20.10">
    <property type="entry name" value="Alanine racemase"/>
    <property type="match status" value="1"/>
</dbReference>
<feature type="domain" description="Alanine racemase C-terminal" evidence="4">
    <location>
        <begin position="509"/>
        <end position="634"/>
    </location>
</feature>
<dbReference type="InterPro" id="IPR001608">
    <property type="entry name" value="Ala_racemase_N"/>
</dbReference>
<dbReference type="InterPro" id="IPR020622">
    <property type="entry name" value="Ala_racemase_pyridoxalP-BS"/>
</dbReference>
<comment type="cofactor">
    <cofactor evidence="1">
        <name>pyridoxal 5'-phosphate</name>
        <dbReference type="ChEBI" id="CHEBI:597326"/>
    </cofactor>
</comment>
<dbReference type="SUPFAM" id="SSF50621">
    <property type="entry name" value="Alanine racemase C-terminal domain-like"/>
    <property type="match status" value="1"/>
</dbReference>
<dbReference type="SUPFAM" id="SSF51419">
    <property type="entry name" value="PLP-binding barrel"/>
    <property type="match status" value="1"/>
</dbReference>
<dbReference type="InterPro" id="IPR009006">
    <property type="entry name" value="Ala_racemase/Decarboxylase_C"/>
</dbReference>
<evidence type="ECO:0000256" key="3">
    <source>
        <dbReference type="ARBA" id="ARBA00023235"/>
    </source>
</evidence>
<name>A0ABW5RHA8_9MICO</name>
<accession>A0ABW5RHA8</accession>
<dbReference type="InterPro" id="IPR011079">
    <property type="entry name" value="Ala_racemase_C"/>
</dbReference>
<dbReference type="Proteomes" id="UP001597453">
    <property type="component" value="Unassembled WGS sequence"/>
</dbReference>
<gene>
    <name evidence="5" type="ORF">ACFSUQ_04005</name>
</gene>
<dbReference type="InterPro" id="IPR000821">
    <property type="entry name" value="Ala_racemase"/>
</dbReference>
<evidence type="ECO:0000256" key="1">
    <source>
        <dbReference type="ARBA" id="ARBA00001933"/>
    </source>
</evidence>
<evidence type="ECO:0000313" key="6">
    <source>
        <dbReference type="Proteomes" id="UP001597453"/>
    </source>
</evidence>
<sequence length="642" mass="68151">MSAPIRIDLDAIVHNYRAFADAVPAPVIPVVKAEAYGHGGVAVAQALASMPADQRPWMLAVADAAEAYALRAAGIDLPLICWLQSSTLDWQKLRAVPDLHVGISSLHELAMLADAAPVQAGRVDRSAATQVHLKLDTGLGRNGARECEWRVLMAQALLLERQGRIRVAGIMSHVSGTSKADDAAQLDAFRRGVALAIEIGLRPDLIHLAATVAAMQYANFVDVDPAWARDDTDASAAAAGRHAADQPGYRPTFAVRLGLALYGLDPLYPDSLGLDLQPVMELRTDVVGRDDRWVMELGQADGLPPRVNRLLLNDNDGDRWQVGQIGSTHSTLLPLDGTSPSEMRCFGSHPGDVNAWAYAADTINYEITTRMMSRLRDNAPARIQPPEPGLAPQRVFTIDLDLIAARLAGGTGALHRGEQARSVEDRHLSCVIDLSANAYGFGAERIAELGRAFGKSFVARTQHDVEALAAVGIDAEYLPTAGPETRLAYGFGSGAAGAGSGTGKSGELAGSLSSELIQVKRVDAGQAVSYGYTWQATRPTTLGLVPLGYADAIPRSVFGRAMCFVNGVRVPIVGRVAMDQVVVDLGDHNCAVGMPVAIWGGRHGASLQEWCAWSGLTPAAVTATLGSRVTRRYLGGRVEGLA</sequence>
<evidence type="ECO:0000259" key="4">
    <source>
        <dbReference type="SMART" id="SM01005"/>
    </source>
</evidence>
<dbReference type="EMBL" id="JBHUNF010000002">
    <property type="protein sequence ID" value="MFD2674461.1"/>
    <property type="molecule type" value="Genomic_DNA"/>
</dbReference>
<dbReference type="PROSITE" id="PS00395">
    <property type="entry name" value="ALANINE_RACEMASE"/>
    <property type="match status" value="1"/>
</dbReference>
<dbReference type="Pfam" id="PF00842">
    <property type="entry name" value="Ala_racemase_C"/>
    <property type="match status" value="1"/>
</dbReference>
<dbReference type="PRINTS" id="PR00992">
    <property type="entry name" value="ALARACEMASE"/>
</dbReference>
<protein>
    <submittedName>
        <fullName evidence="5">Alanine racemase C-terminal domain-containing protein</fullName>
    </submittedName>
</protein>
<dbReference type="Gene3D" id="2.40.37.10">
    <property type="entry name" value="Lyase, Ornithine Decarboxylase, Chain A, domain 1"/>
    <property type="match status" value="2"/>
</dbReference>
<keyword evidence="6" id="KW-1185">Reference proteome</keyword>
<evidence type="ECO:0000256" key="2">
    <source>
        <dbReference type="ARBA" id="ARBA00022898"/>
    </source>
</evidence>
<proteinExistence type="predicted"/>
<dbReference type="PANTHER" id="PTHR30511:SF0">
    <property type="entry name" value="ALANINE RACEMASE, CATABOLIC-RELATED"/>
    <property type="match status" value="1"/>
</dbReference>
<keyword evidence="2" id="KW-0663">Pyridoxal phosphate</keyword>
<dbReference type="PANTHER" id="PTHR30511">
    <property type="entry name" value="ALANINE RACEMASE"/>
    <property type="match status" value="1"/>
</dbReference>
<reference evidence="6" key="1">
    <citation type="journal article" date="2019" name="Int. J. Syst. Evol. Microbiol.">
        <title>The Global Catalogue of Microorganisms (GCM) 10K type strain sequencing project: providing services to taxonomists for standard genome sequencing and annotation.</title>
        <authorList>
            <consortium name="The Broad Institute Genomics Platform"/>
            <consortium name="The Broad Institute Genome Sequencing Center for Infectious Disease"/>
            <person name="Wu L."/>
            <person name="Ma J."/>
        </authorList>
    </citation>
    <scope>NUCLEOTIDE SEQUENCE [LARGE SCALE GENOMIC DNA]</scope>
    <source>
        <strain evidence="6">TISTR 1511</strain>
    </source>
</reference>
<organism evidence="5 6">
    <name type="scientific">Gulosibacter bifidus</name>
    <dbReference type="NCBI Taxonomy" id="272239"/>
    <lineage>
        <taxon>Bacteria</taxon>
        <taxon>Bacillati</taxon>
        <taxon>Actinomycetota</taxon>
        <taxon>Actinomycetes</taxon>
        <taxon>Micrococcales</taxon>
        <taxon>Microbacteriaceae</taxon>
        <taxon>Gulosibacter</taxon>
    </lineage>
</organism>
<dbReference type="RefSeq" id="WP_066056595.1">
    <property type="nucleotide sequence ID" value="NZ_JBHUNF010000002.1"/>
</dbReference>
<dbReference type="InterPro" id="IPR029066">
    <property type="entry name" value="PLP-binding_barrel"/>
</dbReference>
<dbReference type="Pfam" id="PF01168">
    <property type="entry name" value="Ala_racemase_N"/>
    <property type="match status" value="1"/>
</dbReference>
<comment type="caution">
    <text evidence="5">The sequence shown here is derived from an EMBL/GenBank/DDBJ whole genome shotgun (WGS) entry which is preliminary data.</text>
</comment>
<evidence type="ECO:0000313" key="5">
    <source>
        <dbReference type="EMBL" id="MFD2674461.1"/>
    </source>
</evidence>
<dbReference type="SMART" id="SM01005">
    <property type="entry name" value="Ala_racemase_C"/>
    <property type="match status" value="1"/>
</dbReference>